<evidence type="ECO:0000313" key="2">
    <source>
        <dbReference type="Proteomes" id="UP000568380"/>
    </source>
</evidence>
<keyword evidence="2" id="KW-1185">Reference proteome</keyword>
<accession>A0A7W8EDX5</accession>
<evidence type="ECO:0000313" key="1">
    <source>
        <dbReference type="EMBL" id="MBB5075833.1"/>
    </source>
</evidence>
<reference evidence="1 2" key="1">
    <citation type="submission" date="2020-08" db="EMBL/GenBank/DDBJ databases">
        <title>Genomic Encyclopedia of Type Strains, Phase IV (KMG-IV): sequencing the most valuable type-strain genomes for metagenomic binning, comparative biology and taxonomic classification.</title>
        <authorList>
            <person name="Goeker M."/>
        </authorList>
    </citation>
    <scope>NUCLEOTIDE SEQUENCE [LARGE SCALE GENOMIC DNA]</scope>
    <source>
        <strain evidence="1 2">DSM 45385</strain>
    </source>
</reference>
<comment type="caution">
    <text evidence="1">The sequence shown here is derived from an EMBL/GenBank/DDBJ whole genome shotgun (WGS) entry which is preliminary data.</text>
</comment>
<gene>
    <name evidence="1" type="ORF">HNR40_001279</name>
</gene>
<organism evidence="1 2">
    <name type="scientific">Nonomuraea endophytica</name>
    <dbReference type="NCBI Taxonomy" id="714136"/>
    <lineage>
        <taxon>Bacteria</taxon>
        <taxon>Bacillati</taxon>
        <taxon>Actinomycetota</taxon>
        <taxon>Actinomycetes</taxon>
        <taxon>Streptosporangiales</taxon>
        <taxon>Streptosporangiaceae</taxon>
        <taxon>Nonomuraea</taxon>
    </lineage>
</organism>
<proteinExistence type="predicted"/>
<protein>
    <submittedName>
        <fullName evidence="1">Uncharacterized protein</fullName>
    </submittedName>
</protein>
<name>A0A7W8EDX5_9ACTN</name>
<dbReference type="EMBL" id="JACHIN010000001">
    <property type="protein sequence ID" value="MBB5075833.1"/>
    <property type="molecule type" value="Genomic_DNA"/>
</dbReference>
<sequence>MTEGWTPRFPGQRPPFQPGHELSVRHGVYSLRKVDPVARELVAEVLADPECAYLGKPRWRGALEAWARAEAQVRLLMAYQEGLAEVSGDGVGDLADERVRAAYALLHRAENRAARERSRLGLDPLSAARLGRDVAAAGVDMAKLLSGLDHEGNDNDDKGVKHG</sequence>
<dbReference type="AlphaFoldDB" id="A0A7W8EDX5"/>
<dbReference type="Proteomes" id="UP000568380">
    <property type="component" value="Unassembled WGS sequence"/>
</dbReference>
<dbReference type="RefSeq" id="WP_184958981.1">
    <property type="nucleotide sequence ID" value="NZ_JACHIN010000001.1"/>
</dbReference>